<dbReference type="InterPro" id="IPR013805">
    <property type="entry name" value="GrpE_CC"/>
</dbReference>
<dbReference type="GO" id="GO:0042803">
    <property type="term" value="F:protein homodimerization activity"/>
    <property type="evidence" value="ECO:0007669"/>
    <property type="project" value="InterPro"/>
</dbReference>
<comment type="function">
    <text evidence="3">Essential component of the PAM complex, a complex required for the translocation of transit peptide-containing proteins from the inner membrane into the mitochondrial matrix in an ATP-dependent manner.</text>
</comment>
<dbReference type="Gene3D" id="2.30.22.10">
    <property type="entry name" value="Head domain of nucleotide exchange factor GrpE"/>
    <property type="match status" value="1"/>
</dbReference>
<evidence type="ECO:0000256" key="2">
    <source>
        <dbReference type="ARBA" id="ARBA00023186"/>
    </source>
</evidence>
<dbReference type="GO" id="GO:0030150">
    <property type="term" value="P:protein import into mitochondrial matrix"/>
    <property type="evidence" value="ECO:0007669"/>
    <property type="project" value="TreeGrafter"/>
</dbReference>
<dbReference type="Gene3D" id="3.90.20.20">
    <property type="match status" value="1"/>
</dbReference>
<feature type="region of interest" description="Disordered" evidence="5">
    <location>
        <begin position="71"/>
        <end position="120"/>
    </location>
</feature>
<feature type="compositionally biased region" description="Acidic residues" evidence="5">
    <location>
        <begin position="99"/>
        <end position="113"/>
    </location>
</feature>
<dbReference type="Pfam" id="PF01025">
    <property type="entry name" value="GrpE"/>
    <property type="match status" value="1"/>
</dbReference>
<comment type="subcellular location">
    <subcellularLocation>
        <location evidence="3">Mitochondrion matrix</location>
    </subcellularLocation>
</comment>
<dbReference type="SUPFAM" id="SSF51064">
    <property type="entry name" value="Head domain of nucleotide exchange factor GrpE"/>
    <property type="match status" value="1"/>
</dbReference>
<dbReference type="SUPFAM" id="SSF58014">
    <property type="entry name" value="Coiled-coil domain of nucleotide exchange factor GrpE"/>
    <property type="match status" value="1"/>
</dbReference>
<dbReference type="PROSITE" id="PS01071">
    <property type="entry name" value="GRPE"/>
    <property type="match status" value="1"/>
</dbReference>
<feature type="compositionally biased region" description="Low complexity" evidence="5">
    <location>
        <begin position="86"/>
        <end position="98"/>
    </location>
</feature>
<accession>A0A7S0TGH7</accession>
<evidence type="ECO:0000313" key="6">
    <source>
        <dbReference type="EMBL" id="CAD8731672.1"/>
    </source>
</evidence>
<dbReference type="InterPro" id="IPR009012">
    <property type="entry name" value="GrpE_head"/>
</dbReference>
<dbReference type="PANTHER" id="PTHR21237:SF23">
    <property type="entry name" value="GRPE PROTEIN HOMOLOG, MITOCHONDRIAL"/>
    <property type="match status" value="1"/>
</dbReference>
<dbReference type="PANTHER" id="PTHR21237">
    <property type="entry name" value="GRPE PROTEIN"/>
    <property type="match status" value="1"/>
</dbReference>
<dbReference type="EMBL" id="HBFI01000763">
    <property type="protein sequence ID" value="CAD8731672.1"/>
    <property type="molecule type" value="Transcribed_RNA"/>
</dbReference>
<dbReference type="AlphaFoldDB" id="A0A7S0TGH7"/>
<evidence type="ECO:0000256" key="5">
    <source>
        <dbReference type="SAM" id="MobiDB-lite"/>
    </source>
</evidence>
<dbReference type="HAMAP" id="MF_01151">
    <property type="entry name" value="GrpE"/>
    <property type="match status" value="1"/>
</dbReference>
<dbReference type="PRINTS" id="PR00773">
    <property type="entry name" value="GRPEPROTEIN"/>
</dbReference>
<dbReference type="GO" id="GO:0051087">
    <property type="term" value="F:protein-folding chaperone binding"/>
    <property type="evidence" value="ECO:0007669"/>
    <property type="project" value="InterPro"/>
</dbReference>
<dbReference type="InterPro" id="IPR000740">
    <property type="entry name" value="GrpE"/>
</dbReference>
<evidence type="ECO:0000256" key="3">
    <source>
        <dbReference type="RuleBase" id="RU000640"/>
    </source>
</evidence>
<comment type="similarity">
    <text evidence="1 4">Belongs to the GrpE family.</text>
</comment>
<organism evidence="6">
    <name type="scientific">Elphidium margaritaceum</name>
    <dbReference type="NCBI Taxonomy" id="933848"/>
    <lineage>
        <taxon>Eukaryota</taxon>
        <taxon>Sar</taxon>
        <taxon>Rhizaria</taxon>
        <taxon>Retaria</taxon>
        <taxon>Foraminifera</taxon>
        <taxon>Rotaliida</taxon>
        <taxon>Elphidiidae</taxon>
        <taxon>Elphidium</taxon>
    </lineage>
</organism>
<sequence>MSAVQFARRVSTTPVLNRLCAHNYRTLSTLNNSGKYRLFNSIVCATHNNNHSRCCSCHICSSKSAHSLTHVRSMSATQQDKDNDNDQPPTNNTEGEQSLSDEESVEESDEDSTEQTNQQIEELQSKVEELQRDLKKYQDAVARSHADIINIQNMGKKDVESAKKFAIKSFSKDMLNVADALDGCIKVVEQHLNEYKDTENEVDENIKSVIDGVKLTQTTLMDTFGRHGITKIVSLHQQFDPNVHEALFMQPTDEHPQDTVVTVVCEGYTIKDAVLRAAKVGVSKSAPAAPSQSDNNE</sequence>
<reference evidence="6" key="1">
    <citation type="submission" date="2021-01" db="EMBL/GenBank/DDBJ databases">
        <authorList>
            <person name="Corre E."/>
            <person name="Pelletier E."/>
            <person name="Niang G."/>
            <person name="Scheremetjew M."/>
            <person name="Finn R."/>
            <person name="Kale V."/>
            <person name="Holt S."/>
            <person name="Cochrane G."/>
            <person name="Meng A."/>
            <person name="Brown T."/>
            <person name="Cohen L."/>
        </authorList>
    </citation>
    <scope>NUCLEOTIDE SEQUENCE</scope>
</reference>
<dbReference type="GO" id="GO:0051082">
    <property type="term" value="F:unfolded protein binding"/>
    <property type="evidence" value="ECO:0007669"/>
    <property type="project" value="TreeGrafter"/>
</dbReference>
<proteinExistence type="inferred from homology"/>
<gene>
    <name evidence="6" type="ORF">EMAR1385_LOCUS551</name>
</gene>
<dbReference type="GO" id="GO:0006457">
    <property type="term" value="P:protein folding"/>
    <property type="evidence" value="ECO:0007669"/>
    <property type="project" value="InterPro"/>
</dbReference>
<keyword evidence="3" id="KW-0496">Mitochondrion</keyword>
<name>A0A7S0TGH7_9EUKA</name>
<evidence type="ECO:0000256" key="4">
    <source>
        <dbReference type="RuleBase" id="RU004478"/>
    </source>
</evidence>
<dbReference type="GO" id="GO:0000774">
    <property type="term" value="F:adenyl-nucleotide exchange factor activity"/>
    <property type="evidence" value="ECO:0007669"/>
    <property type="project" value="InterPro"/>
</dbReference>
<protein>
    <recommendedName>
        <fullName evidence="3">GrpE protein homolog</fullName>
    </recommendedName>
</protein>
<dbReference type="CDD" id="cd00446">
    <property type="entry name" value="GrpE"/>
    <property type="match status" value="1"/>
</dbReference>
<keyword evidence="2 3" id="KW-0143">Chaperone</keyword>
<evidence type="ECO:0000256" key="1">
    <source>
        <dbReference type="ARBA" id="ARBA00009054"/>
    </source>
</evidence>
<dbReference type="GO" id="GO:0001405">
    <property type="term" value="C:PAM complex, Tim23 associated import motor"/>
    <property type="evidence" value="ECO:0007669"/>
    <property type="project" value="TreeGrafter"/>
</dbReference>